<gene>
    <name evidence="1" type="ORF">Ate02nite_41310</name>
</gene>
<evidence type="ECO:0000313" key="2">
    <source>
        <dbReference type="Proteomes" id="UP000623608"/>
    </source>
</evidence>
<dbReference type="AlphaFoldDB" id="A0A919NNZ1"/>
<reference evidence="1" key="1">
    <citation type="submission" date="2021-01" db="EMBL/GenBank/DDBJ databases">
        <title>Whole genome shotgun sequence of Actinoplanes tereljensis NBRC 105297.</title>
        <authorList>
            <person name="Komaki H."/>
            <person name="Tamura T."/>
        </authorList>
    </citation>
    <scope>NUCLEOTIDE SEQUENCE</scope>
    <source>
        <strain evidence="1">NBRC 105297</strain>
    </source>
</reference>
<dbReference type="RefSeq" id="WP_203807951.1">
    <property type="nucleotide sequence ID" value="NZ_BOMY01000028.1"/>
</dbReference>
<name>A0A919NNZ1_9ACTN</name>
<proteinExistence type="predicted"/>
<comment type="caution">
    <text evidence="1">The sequence shown here is derived from an EMBL/GenBank/DDBJ whole genome shotgun (WGS) entry which is preliminary data.</text>
</comment>
<organism evidence="1 2">
    <name type="scientific">Paractinoplanes tereljensis</name>
    <dbReference type="NCBI Taxonomy" id="571912"/>
    <lineage>
        <taxon>Bacteria</taxon>
        <taxon>Bacillati</taxon>
        <taxon>Actinomycetota</taxon>
        <taxon>Actinomycetes</taxon>
        <taxon>Micromonosporales</taxon>
        <taxon>Micromonosporaceae</taxon>
        <taxon>Paractinoplanes</taxon>
    </lineage>
</organism>
<accession>A0A919NNZ1</accession>
<sequence length="281" mass="31371">MLLDIDVAIFEVDDNGLALDILRMVAEHRHDWRPKPPEAIKAERFVGRVTTVIGVPALAEWAREAVKESAYPTKGAAAPISVSVSNLTEMANDLAHPAVLVVENKRADGGFLQRLAAVLDGSRIGDAITRGWLRIQHGGGNSQMAWLVFEECKLFRRHARVAALLDSDGGAGSESNKQADEIRADGRARVHVWNWRSVENYVPFPVWEFHLSTDQHRLRELSAVRAMAPEQRGKLKIRDRLGKIHPLIPHQVSVTEDDFDELGPGAVDELRRVLNMIREIL</sequence>
<protein>
    <submittedName>
        <fullName evidence="1">Uncharacterized protein</fullName>
    </submittedName>
</protein>
<dbReference type="EMBL" id="BOMY01000028">
    <property type="protein sequence ID" value="GIF21401.1"/>
    <property type="molecule type" value="Genomic_DNA"/>
</dbReference>
<keyword evidence="2" id="KW-1185">Reference proteome</keyword>
<evidence type="ECO:0000313" key="1">
    <source>
        <dbReference type="EMBL" id="GIF21401.1"/>
    </source>
</evidence>
<dbReference type="Proteomes" id="UP000623608">
    <property type="component" value="Unassembled WGS sequence"/>
</dbReference>